<dbReference type="RefSeq" id="WP_189981145.1">
    <property type="nucleotide sequence ID" value="NZ_BNBF01000006.1"/>
</dbReference>
<evidence type="ECO:0000259" key="1">
    <source>
        <dbReference type="PROSITE" id="PS50943"/>
    </source>
</evidence>
<comment type="caution">
    <text evidence="2">The sequence shown here is derived from an EMBL/GenBank/DDBJ whole genome shotgun (WGS) entry which is preliminary data.</text>
</comment>
<name>A0A919C590_9ACTN</name>
<reference evidence="3" key="1">
    <citation type="journal article" date="2019" name="Int. J. Syst. Evol. Microbiol.">
        <title>The Global Catalogue of Microorganisms (GCM) 10K type strain sequencing project: providing services to taxonomists for standard genome sequencing and annotation.</title>
        <authorList>
            <consortium name="The Broad Institute Genomics Platform"/>
            <consortium name="The Broad Institute Genome Sequencing Center for Infectious Disease"/>
            <person name="Wu L."/>
            <person name="Ma J."/>
        </authorList>
    </citation>
    <scope>NUCLEOTIDE SEQUENCE [LARGE SCALE GENOMIC DNA]</scope>
    <source>
        <strain evidence="3">JCM 4253</strain>
    </source>
</reference>
<evidence type="ECO:0000313" key="2">
    <source>
        <dbReference type="EMBL" id="GHG46648.1"/>
    </source>
</evidence>
<dbReference type="AlphaFoldDB" id="A0A919C590"/>
<sequence>MSFAPAALVAAAQAKGDQTPADMARRMGVPYLAVYRWATGRNAPGPSGLAAIERTYGLTTADLMREDAAA</sequence>
<dbReference type="InterPro" id="IPR001387">
    <property type="entry name" value="Cro/C1-type_HTH"/>
</dbReference>
<feature type="domain" description="HTH cro/C1-type" evidence="1">
    <location>
        <begin position="19"/>
        <end position="63"/>
    </location>
</feature>
<dbReference type="EMBL" id="BNBF01000006">
    <property type="protein sequence ID" value="GHG46648.1"/>
    <property type="molecule type" value="Genomic_DNA"/>
</dbReference>
<dbReference type="Proteomes" id="UP000619355">
    <property type="component" value="Unassembled WGS sequence"/>
</dbReference>
<gene>
    <name evidence="2" type="ORF">GCM10018980_25760</name>
</gene>
<dbReference type="GO" id="GO:0003677">
    <property type="term" value="F:DNA binding"/>
    <property type="evidence" value="ECO:0007669"/>
    <property type="project" value="InterPro"/>
</dbReference>
<keyword evidence="3" id="KW-1185">Reference proteome</keyword>
<protein>
    <recommendedName>
        <fullName evidence="1">HTH cro/C1-type domain-containing protein</fullName>
    </recommendedName>
</protein>
<dbReference type="SMART" id="SM00530">
    <property type="entry name" value="HTH_XRE"/>
    <property type="match status" value="1"/>
</dbReference>
<dbReference type="InterPro" id="IPR010982">
    <property type="entry name" value="Lambda_DNA-bd_dom_sf"/>
</dbReference>
<proteinExistence type="predicted"/>
<evidence type="ECO:0000313" key="3">
    <source>
        <dbReference type="Proteomes" id="UP000619355"/>
    </source>
</evidence>
<dbReference type="SUPFAM" id="SSF47413">
    <property type="entry name" value="lambda repressor-like DNA-binding domains"/>
    <property type="match status" value="1"/>
</dbReference>
<dbReference type="PROSITE" id="PS50943">
    <property type="entry name" value="HTH_CROC1"/>
    <property type="match status" value="1"/>
</dbReference>
<accession>A0A919C590</accession>
<dbReference type="Gene3D" id="1.10.260.40">
    <property type="entry name" value="lambda repressor-like DNA-binding domains"/>
    <property type="match status" value="1"/>
</dbReference>
<dbReference type="CDD" id="cd00093">
    <property type="entry name" value="HTH_XRE"/>
    <property type="match status" value="1"/>
</dbReference>
<organism evidence="2 3">
    <name type="scientific">Streptomyces capoamus</name>
    <dbReference type="NCBI Taxonomy" id="68183"/>
    <lineage>
        <taxon>Bacteria</taxon>
        <taxon>Bacillati</taxon>
        <taxon>Actinomycetota</taxon>
        <taxon>Actinomycetes</taxon>
        <taxon>Kitasatosporales</taxon>
        <taxon>Streptomycetaceae</taxon>
        <taxon>Streptomyces</taxon>
    </lineage>
</organism>